<protein>
    <submittedName>
        <fullName evidence="5">Putative peptidase</fullName>
        <ecNumber evidence="5">3.4.21.-</ecNumber>
    </submittedName>
</protein>
<gene>
    <name evidence="5" type="ORF">SDC9_108632</name>
</gene>
<dbReference type="EC" id="3.4.21.-" evidence="5"/>
<evidence type="ECO:0000256" key="1">
    <source>
        <dbReference type="ARBA" id="ARBA00006534"/>
    </source>
</evidence>
<reference evidence="5" key="1">
    <citation type="submission" date="2019-08" db="EMBL/GenBank/DDBJ databases">
        <authorList>
            <person name="Kucharzyk K."/>
            <person name="Murdoch R.W."/>
            <person name="Higgins S."/>
            <person name="Loffler F."/>
        </authorList>
    </citation>
    <scope>NUCLEOTIDE SEQUENCE</scope>
</reference>
<sequence>MNQLFLTSIAGDVMDDIVKYLPKKPKETNLAFIITASEVYTGDLWWLKKDKDKLIKLGFNIIEFTITGLTKSKIEEKLKNIDIIFVVGGNQLYLLDQAIKTGFDQILLQKYQDNNLIYIGSSAGSMILGKNIDISCTKEEISSIPDLKSNGLSLIDLTIVPHFGNPKYKQFYSQLFDKFYNTDSKLIFLRNNQYFYITDTTQKLIQV</sequence>
<proteinExistence type="inferred from homology"/>
<keyword evidence="2" id="KW-0645">Protease</keyword>
<accession>A0A645B8N3</accession>
<comment type="caution">
    <text evidence="5">The sequence shown here is derived from an EMBL/GenBank/DDBJ whole genome shotgun (WGS) entry which is preliminary data.</text>
</comment>
<evidence type="ECO:0000313" key="5">
    <source>
        <dbReference type="EMBL" id="MPM61772.1"/>
    </source>
</evidence>
<evidence type="ECO:0000256" key="4">
    <source>
        <dbReference type="ARBA" id="ARBA00022825"/>
    </source>
</evidence>
<dbReference type="Gene3D" id="3.40.50.880">
    <property type="match status" value="1"/>
</dbReference>
<dbReference type="Pfam" id="PF03575">
    <property type="entry name" value="Peptidase_S51"/>
    <property type="match status" value="1"/>
</dbReference>
<keyword evidence="4" id="KW-0720">Serine protease</keyword>
<dbReference type="InterPro" id="IPR005320">
    <property type="entry name" value="Peptidase_S51"/>
</dbReference>
<dbReference type="InterPro" id="IPR029062">
    <property type="entry name" value="Class_I_gatase-like"/>
</dbReference>
<evidence type="ECO:0000256" key="3">
    <source>
        <dbReference type="ARBA" id="ARBA00022801"/>
    </source>
</evidence>
<dbReference type="AlphaFoldDB" id="A0A645B8N3"/>
<organism evidence="5">
    <name type="scientific">bioreactor metagenome</name>
    <dbReference type="NCBI Taxonomy" id="1076179"/>
    <lineage>
        <taxon>unclassified sequences</taxon>
        <taxon>metagenomes</taxon>
        <taxon>ecological metagenomes</taxon>
    </lineage>
</organism>
<dbReference type="GO" id="GO:0008236">
    <property type="term" value="F:serine-type peptidase activity"/>
    <property type="evidence" value="ECO:0007669"/>
    <property type="project" value="UniProtKB-KW"/>
</dbReference>
<comment type="similarity">
    <text evidence="1">Belongs to the peptidase S51 family.</text>
</comment>
<dbReference type="PANTHER" id="PTHR20842:SF0">
    <property type="entry name" value="ALPHA-ASPARTYL DIPEPTIDASE"/>
    <property type="match status" value="1"/>
</dbReference>
<name>A0A645B8N3_9ZZZZ</name>
<keyword evidence="3 5" id="KW-0378">Hydrolase</keyword>
<dbReference type="GO" id="GO:0006508">
    <property type="term" value="P:proteolysis"/>
    <property type="evidence" value="ECO:0007669"/>
    <property type="project" value="UniProtKB-KW"/>
</dbReference>
<evidence type="ECO:0000256" key="2">
    <source>
        <dbReference type="ARBA" id="ARBA00022670"/>
    </source>
</evidence>
<dbReference type="EMBL" id="VSSQ01018519">
    <property type="protein sequence ID" value="MPM61772.1"/>
    <property type="molecule type" value="Genomic_DNA"/>
</dbReference>
<dbReference type="PANTHER" id="PTHR20842">
    <property type="entry name" value="PROTEASE S51 ALPHA-ASPARTYL DIPEPTIDASE"/>
    <property type="match status" value="1"/>
</dbReference>
<dbReference type="SUPFAM" id="SSF52317">
    <property type="entry name" value="Class I glutamine amidotransferase-like"/>
    <property type="match status" value="1"/>
</dbReference>